<feature type="region of interest" description="Disordered" evidence="1">
    <location>
        <begin position="1"/>
        <end position="88"/>
    </location>
</feature>
<dbReference type="AlphaFoldDB" id="A0A365MP56"/>
<dbReference type="Pfam" id="PF01544">
    <property type="entry name" value="CorA"/>
    <property type="match status" value="1"/>
</dbReference>
<keyword evidence="2" id="KW-0812">Transmembrane</keyword>
<dbReference type="GO" id="GO:0046873">
    <property type="term" value="F:metal ion transmembrane transporter activity"/>
    <property type="evidence" value="ECO:0007669"/>
    <property type="project" value="InterPro"/>
</dbReference>
<reference evidence="3 4" key="1">
    <citation type="submission" date="2017-12" db="EMBL/GenBank/DDBJ databases">
        <title>Genome sequence of the mycotoxigenic crop pathogen Fusarium proliferatum, strain ITEM 2341 from Date Palm.</title>
        <authorList>
            <person name="Almiman B.F."/>
            <person name="Shittu T.A."/>
            <person name="Muthumeenakshi S."/>
            <person name="Baroncelli R."/>
            <person name="Sreenivasaprasada S."/>
        </authorList>
    </citation>
    <scope>NUCLEOTIDE SEQUENCE [LARGE SCALE GENOMIC DNA]</scope>
    <source>
        <strain evidence="3 4">ITEM 2341</strain>
    </source>
</reference>
<evidence type="ECO:0000256" key="1">
    <source>
        <dbReference type="SAM" id="MobiDB-lite"/>
    </source>
</evidence>
<keyword evidence="2" id="KW-0472">Membrane</keyword>
<gene>
    <name evidence="3" type="ORF">FPRO05_06242</name>
</gene>
<comment type="caution">
    <text evidence="3">The sequence shown here is derived from an EMBL/GenBank/DDBJ whole genome shotgun (WGS) entry which is preliminary data.</text>
</comment>
<dbReference type="EMBL" id="PKMI01000072">
    <property type="protein sequence ID" value="RBA10306.1"/>
    <property type="molecule type" value="Genomic_DNA"/>
</dbReference>
<dbReference type="Gene3D" id="1.20.58.340">
    <property type="entry name" value="Magnesium transport protein CorA, transmembrane region"/>
    <property type="match status" value="1"/>
</dbReference>
<keyword evidence="2" id="KW-1133">Transmembrane helix</keyword>
<organism evidence="3 4">
    <name type="scientific">Gibberella intermedia</name>
    <name type="common">Bulb rot disease fungus</name>
    <name type="synonym">Fusarium proliferatum</name>
    <dbReference type="NCBI Taxonomy" id="948311"/>
    <lineage>
        <taxon>Eukaryota</taxon>
        <taxon>Fungi</taxon>
        <taxon>Dikarya</taxon>
        <taxon>Ascomycota</taxon>
        <taxon>Pezizomycotina</taxon>
        <taxon>Sordariomycetes</taxon>
        <taxon>Hypocreomycetidae</taxon>
        <taxon>Hypocreales</taxon>
        <taxon>Nectriaceae</taxon>
        <taxon>Fusarium</taxon>
        <taxon>Fusarium fujikuroi species complex</taxon>
    </lineage>
</organism>
<dbReference type="GO" id="GO:0016020">
    <property type="term" value="C:membrane"/>
    <property type="evidence" value="ECO:0007669"/>
    <property type="project" value="InterPro"/>
</dbReference>
<dbReference type="Proteomes" id="UP000251714">
    <property type="component" value="Unassembled WGS sequence"/>
</dbReference>
<protein>
    <submittedName>
        <fullName evidence="3">Uncharacterized protein</fullName>
    </submittedName>
</protein>
<feature type="transmembrane region" description="Helical" evidence="2">
    <location>
        <begin position="456"/>
        <end position="481"/>
    </location>
</feature>
<name>A0A365MP56_GIBIN</name>
<sequence>MNIELGPRLASRAGTTTEAHREPAELGSPQAEIDGCNDKNGIKSSQDPGPAAQSARISSNESCVAGRQGQETEGDTEPQNHPDQDENVHLIERDDTIILSEIKDLLMFMIKDDCTEAGGVTTRRSPLVPRECLAHLTLRTQFQGKDPEGRLKIVYCALNTFRKGLQGFPISLLACALSFEEPFRLSSGDRNHLRVPKSKSFLSTDFRGGYSVQPDYGLHDTIHWQIRYFSPTHEYEGYGVKCPFSKRQTAKLQHGSGETLLQEKRAVDEDIPPDTQSPDHKFDVDMFWKGYGFLKPNEVTPLTFYLLEICRAFKMCMDAWGETLNTIDKLVLVKLEDLDSLERVEELMFDNSFKRSKDYFVALQILRITDEWLDEVQLTVEDMFKDPVLLKASMWADRLGSDRSFEVAIRYVNEHATATKSRVRKKHDEINSLRDGLFNATSLRESTKAMALNQAIYVFTVVTVLFTPVSFLATFWALPFLNNPAEGSGTIPEPSAFRNSFIIMPLLTYALVIGVAWTVDEIHTEFCSKW</sequence>
<evidence type="ECO:0000256" key="2">
    <source>
        <dbReference type="SAM" id="Phobius"/>
    </source>
</evidence>
<feature type="compositionally biased region" description="Basic and acidic residues" evidence="1">
    <location>
        <begin position="78"/>
        <end position="88"/>
    </location>
</feature>
<proteinExistence type="predicted"/>
<dbReference type="InterPro" id="IPR002523">
    <property type="entry name" value="MgTranspt_CorA/ZnTranspt_ZntB"/>
</dbReference>
<feature type="transmembrane region" description="Helical" evidence="2">
    <location>
        <begin position="501"/>
        <end position="519"/>
    </location>
</feature>
<accession>A0A365MP56</accession>
<evidence type="ECO:0000313" key="3">
    <source>
        <dbReference type="EMBL" id="RBA10306.1"/>
    </source>
</evidence>
<evidence type="ECO:0000313" key="4">
    <source>
        <dbReference type="Proteomes" id="UP000251714"/>
    </source>
</evidence>